<keyword evidence="4" id="KW-0812">Transmembrane</keyword>
<dbReference type="EC" id="7.2.2.10" evidence="2"/>
<organism evidence="13 14">
    <name type="scientific">Lingula anatina</name>
    <name type="common">Brachiopod</name>
    <name type="synonym">Lingula unguis</name>
    <dbReference type="NCBI Taxonomy" id="7574"/>
    <lineage>
        <taxon>Eukaryota</taxon>
        <taxon>Metazoa</taxon>
        <taxon>Spiralia</taxon>
        <taxon>Lophotrochozoa</taxon>
        <taxon>Brachiopoda</taxon>
        <taxon>Linguliformea</taxon>
        <taxon>Lingulata</taxon>
        <taxon>Lingulida</taxon>
        <taxon>Linguloidea</taxon>
        <taxon>Lingulidae</taxon>
        <taxon>Lingula</taxon>
    </lineage>
</organism>
<dbReference type="GeneID" id="106173044"/>
<evidence type="ECO:0000259" key="12">
    <source>
        <dbReference type="Pfam" id="PF00122"/>
    </source>
</evidence>
<evidence type="ECO:0000256" key="3">
    <source>
        <dbReference type="ARBA" id="ARBA00022553"/>
    </source>
</evidence>
<evidence type="ECO:0000256" key="8">
    <source>
        <dbReference type="ARBA" id="ARBA00022967"/>
    </source>
</evidence>
<evidence type="ECO:0000256" key="6">
    <source>
        <dbReference type="ARBA" id="ARBA00022840"/>
    </source>
</evidence>
<evidence type="ECO:0000256" key="1">
    <source>
        <dbReference type="ARBA" id="ARBA00004127"/>
    </source>
</evidence>
<dbReference type="STRING" id="7574.A0A1S3JGF3"/>
<evidence type="ECO:0000256" key="9">
    <source>
        <dbReference type="ARBA" id="ARBA00022989"/>
    </source>
</evidence>
<dbReference type="FunFam" id="2.70.150.10:FF:000160">
    <property type="entry name" value="Sarcoplasmic/endoplasmic reticulum calcium ATPase 1"/>
    <property type="match status" value="1"/>
</dbReference>
<dbReference type="GO" id="GO:0012505">
    <property type="term" value="C:endomembrane system"/>
    <property type="evidence" value="ECO:0007669"/>
    <property type="project" value="UniProtKB-SubCell"/>
</dbReference>
<reference evidence="14" key="1">
    <citation type="submission" date="2025-08" db="UniProtKB">
        <authorList>
            <consortium name="RefSeq"/>
        </authorList>
    </citation>
    <scope>IDENTIFICATION</scope>
    <source>
        <tissue evidence="14">Gonads</tissue>
    </source>
</reference>
<keyword evidence="9" id="KW-1133">Transmembrane helix</keyword>
<comment type="subcellular location">
    <subcellularLocation>
        <location evidence="1">Endomembrane system</location>
        <topology evidence="1">Multi-pass membrane protein</topology>
    </subcellularLocation>
</comment>
<dbReference type="InParanoid" id="A0A1S3JGF3"/>
<dbReference type="Pfam" id="PF00122">
    <property type="entry name" value="E1-E2_ATPase"/>
    <property type="match status" value="1"/>
</dbReference>
<evidence type="ECO:0000256" key="5">
    <source>
        <dbReference type="ARBA" id="ARBA00022741"/>
    </source>
</evidence>
<dbReference type="Gene3D" id="1.20.1110.10">
    <property type="entry name" value="Calcium-transporting ATPase, transmembrane domain"/>
    <property type="match status" value="1"/>
</dbReference>
<evidence type="ECO:0000256" key="10">
    <source>
        <dbReference type="ARBA" id="ARBA00023136"/>
    </source>
</evidence>
<dbReference type="RefSeq" id="XP_013409477.1">
    <property type="nucleotide sequence ID" value="XM_013554023.1"/>
</dbReference>
<evidence type="ECO:0000256" key="11">
    <source>
        <dbReference type="SAM" id="MobiDB-lite"/>
    </source>
</evidence>
<accession>A0A1S3JGF3</accession>
<gene>
    <name evidence="14" type="primary">LOC106173044</name>
</gene>
<keyword evidence="10" id="KW-0472">Membrane</keyword>
<name>A0A1S3JGF3_LINAN</name>
<dbReference type="InterPro" id="IPR059000">
    <property type="entry name" value="ATPase_P-type_domA"/>
</dbReference>
<feature type="domain" description="P-type ATPase A" evidence="12">
    <location>
        <begin position="7"/>
        <end position="93"/>
    </location>
</feature>
<feature type="non-terminal residue" evidence="14">
    <location>
        <position position="116"/>
    </location>
</feature>
<dbReference type="OrthoDB" id="3352408at2759"/>
<sequence>MESCKLIGVGDKVPADIRIIRIHSTTIRVDQSILTGESVSIIKHTEPIPDERAVNQDKKNILFSGTNIASGKCRGIVFGTGLTTEIGKIRNEMMDTETEKTPLQQKLDEFGEQLSK</sequence>
<dbReference type="GO" id="GO:0005524">
    <property type="term" value="F:ATP binding"/>
    <property type="evidence" value="ECO:0007669"/>
    <property type="project" value="UniProtKB-KW"/>
</dbReference>
<keyword evidence="13" id="KW-1185">Reference proteome</keyword>
<protein>
    <recommendedName>
        <fullName evidence="2">P-type Ca(2+) transporter</fullName>
        <ecNumber evidence="2">7.2.2.10</ecNumber>
    </recommendedName>
</protein>
<evidence type="ECO:0000256" key="2">
    <source>
        <dbReference type="ARBA" id="ARBA00012790"/>
    </source>
</evidence>
<evidence type="ECO:0000256" key="4">
    <source>
        <dbReference type="ARBA" id="ARBA00022692"/>
    </source>
</evidence>
<evidence type="ECO:0000313" key="13">
    <source>
        <dbReference type="Proteomes" id="UP000085678"/>
    </source>
</evidence>
<dbReference type="InterPro" id="IPR008250">
    <property type="entry name" value="ATPase_P-typ_transduc_dom_A_sf"/>
</dbReference>
<evidence type="ECO:0000313" key="14">
    <source>
        <dbReference type="RefSeq" id="XP_013409477.1"/>
    </source>
</evidence>
<dbReference type="Proteomes" id="UP000085678">
    <property type="component" value="Unplaced"/>
</dbReference>
<keyword evidence="5" id="KW-0547">Nucleotide-binding</keyword>
<keyword evidence="3" id="KW-0597">Phosphoprotein</keyword>
<dbReference type="GO" id="GO:0005388">
    <property type="term" value="F:P-type calcium transporter activity"/>
    <property type="evidence" value="ECO:0007669"/>
    <property type="project" value="UniProtKB-EC"/>
</dbReference>
<evidence type="ECO:0000256" key="7">
    <source>
        <dbReference type="ARBA" id="ARBA00022842"/>
    </source>
</evidence>
<dbReference type="PANTHER" id="PTHR42861">
    <property type="entry name" value="CALCIUM-TRANSPORTING ATPASE"/>
    <property type="match status" value="1"/>
</dbReference>
<keyword evidence="7" id="KW-0460">Magnesium</keyword>
<feature type="region of interest" description="Disordered" evidence="11">
    <location>
        <begin position="95"/>
        <end position="116"/>
    </location>
</feature>
<dbReference type="Gene3D" id="2.70.150.10">
    <property type="entry name" value="Calcium-transporting ATPase, cytoplasmic transduction domain A"/>
    <property type="match status" value="1"/>
</dbReference>
<dbReference type="AlphaFoldDB" id="A0A1S3JGF3"/>
<dbReference type="SUPFAM" id="SSF81653">
    <property type="entry name" value="Calcium ATPase, transduction domain A"/>
    <property type="match status" value="1"/>
</dbReference>
<proteinExistence type="predicted"/>
<dbReference type="KEGG" id="lak:106173044"/>
<keyword evidence="6" id="KW-0067">ATP-binding</keyword>
<keyword evidence="8" id="KW-1278">Translocase</keyword>